<evidence type="ECO:0000256" key="6">
    <source>
        <dbReference type="ARBA" id="ARBA00022989"/>
    </source>
</evidence>
<evidence type="ECO:0000256" key="4">
    <source>
        <dbReference type="ARBA" id="ARBA00022475"/>
    </source>
</evidence>
<evidence type="ECO:0000313" key="10">
    <source>
        <dbReference type="EMBL" id="NYJ76559.1"/>
    </source>
</evidence>
<keyword evidence="11" id="KW-1185">Reference proteome</keyword>
<protein>
    <submittedName>
        <fullName evidence="10">ABC-type spermidine/putrescine transport system permease subunit II</fullName>
    </submittedName>
</protein>
<comment type="caution">
    <text evidence="10">The sequence shown here is derived from an EMBL/GenBank/DDBJ whole genome shotgun (WGS) entry which is preliminary data.</text>
</comment>
<feature type="transmembrane region" description="Helical" evidence="8">
    <location>
        <begin position="203"/>
        <end position="229"/>
    </location>
</feature>
<dbReference type="InterPro" id="IPR051789">
    <property type="entry name" value="Bact_Polyamine_Transport"/>
</dbReference>
<feature type="domain" description="ABC transmembrane type-1" evidence="9">
    <location>
        <begin position="79"/>
        <end position="267"/>
    </location>
</feature>
<evidence type="ECO:0000256" key="2">
    <source>
        <dbReference type="ARBA" id="ARBA00007069"/>
    </source>
</evidence>
<dbReference type="Pfam" id="PF00528">
    <property type="entry name" value="BPD_transp_1"/>
    <property type="match status" value="1"/>
</dbReference>
<dbReference type="PANTHER" id="PTHR43848:SF2">
    <property type="entry name" value="PUTRESCINE TRANSPORT SYSTEM PERMEASE PROTEIN POTI"/>
    <property type="match status" value="1"/>
</dbReference>
<evidence type="ECO:0000256" key="7">
    <source>
        <dbReference type="ARBA" id="ARBA00023136"/>
    </source>
</evidence>
<comment type="subcellular location">
    <subcellularLocation>
        <location evidence="1 8">Cell membrane</location>
        <topology evidence="1 8">Multi-pass membrane protein</topology>
    </subcellularLocation>
</comment>
<proteinExistence type="inferred from homology"/>
<reference evidence="10 11" key="1">
    <citation type="submission" date="2020-07" db="EMBL/GenBank/DDBJ databases">
        <title>Sequencing the genomes of 1000 actinobacteria strains.</title>
        <authorList>
            <person name="Klenk H.-P."/>
        </authorList>
    </citation>
    <scope>NUCLEOTIDE SEQUENCE [LARGE SCALE GENOMIC DNA]</scope>
    <source>
        <strain evidence="10 11">DSM 29531</strain>
    </source>
</reference>
<keyword evidence="3 8" id="KW-0813">Transport</keyword>
<dbReference type="InterPro" id="IPR000515">
    <property type="entry name" value="MetI-like"/>
</dbReference>
<organism evidence="10 11">
    <name type="scientific">Allobranchiibius huperziae</name>
    <dbReference type="NCBI Taxonomy" id="1874116"/>
    <lineage>
        <taxon>Bacteria</taxon>
        <taxon>Bacillati</taxon>
        <taxon>Actinomycetota</taxon>
        <taxon>Actinomycetes</taxon>
        <taxon>Micrococcales</taxon>
        <taxon>Dermacoccaceae</taxon>
        <taxon>Allobranchiibius</taxon>
    </lineage>
</organism>
<gene>
    <name evidence="10" type="ORF">HNR15_003577</name>
</gene>
<feature type="transmembrane region" description="Helical" evidence="8">
    <location>
        <begin position="150"/>
        <end position="173"/>
    </location>
</feature>
<dbReference type="PROSITE" id="PS50928">
    <property type="entry name" value="ABC_TM1"/>
    <property type="match status" value="1"/>
</dbReference>
<dbReference type="SUPFAM" id="SSF161098">
    <property type="entry name" value="MetI-like"/>
    <property type="match status" value="1"/>
</dbReference>
<evidence type="ECO:0000256" key="5">
    <source>
        <dbReference type="ARBA" id="ARBA00022692"/>
    </source>
</evidence>
<dbReference type="GO" id="GO:0005886">
    <property type="term" value="C:plasma membrane"/>
    <property type="evidence" value="ECO:0007669"/>
    <property type="project" value="UniProtKB-SubCell"/>
</dbReference>
<dbReference type="EMBL" id="JACCFW010000003">
    <property type="protein sequence ID" value="NYJ76559.1"/>
    <property type="molecule type" value="Genomic_DNA"/>
</dbReference>
<feature type="transmembrane region" description="Helical" evidence="8">
    <location>
        <begin position="249"/>
        <end position="269"/>
    </location>
</feature>
<sequence length="282" mass="30614">MTTTTRFQKLAGRRDKPPVRFMDRLVSLLARLIIAFLYIPIVAVIILSFNGSSVTSTWTGFSLHWFDVLLHDDDLHAALRVTLTVAVVAASASTVIGLMAASAFTRYKFKGRQLLLGSLFVPLIVPEIVLGVALLSVFSALGIPLNTLTLILGHIVITLPYSVLILVGAYAGLDPSLEEAATDLGCNQWTTFTRVTLPLMRQALVASWLLCFVLSFGDIVMSTFTNGVGSTTLPLLVFSRLKTGITPEINALGTLLILLTFVVILGVGIRQMRQVLTQNTKL</sequence>
<dbReference type="AlphaFoldDB" id="A0A853DKT8"/>
<dbReference type="PANTHER" id="PTHR43848">
    <property type="entry name" value="PUTRESCINE TRANSPORT SYSTEM PERMEASE PROTEIN POTI"/>
    <property type="match status" value="1"/>
</dbReference>
<accession>A0A853DKT8</accession>
<name>A0A853DKT8_9MICO</name>
<dbReference type="Gene3D" id="1.10.3720.10">
    <property type="entry name" value="MetI-like"/>
    <property type="match status" value="1"/>
</dbReference>
<comment type="similarity">
    <text evidence="2">Belongs to the binding-protein-dependent transport system permease family. CysTW subfamily.</text>
</comment>
<evidence type="ECO:0000256" key="8">
    <source>
        <dbReference type="RuleBase" id="RU363032"/>
    </source>
</evidence>
<keyword evidence="7 8" id="KW-0472">Membrane</keyword>
<evidence type="ECO:0000256" key="3">
    <source>
        <dbReference type="ARBA" id="ARBA00022448"/>
    </source>
</evidence>
<dbReference type="InterPro" id="IPR035906">
    <property type="entry name" value="MetI-like_sf"/>
</dbReference>
<evidence type="ECO:0000259" key="9">
    <source>
        <dbReference type="PROSITE" id="PS50928"/>
    </source>
</evidence>
<dbReference type="CDD" id="cd06261">
    <property type="entry name" value="TM_PBP2"/>
    <property type="match status" value="1"/>
</dbReference>
<keyword evidence="5 8" id="KW-0812">Transmembrane</keyword>
<feature type="transmembrane region" description="Helical" evidence="8">
    <location>
        <begin position="77"/>
        <end position="102"/>
    </location>
</feature>
<feature type="transmembrane region" description="Helical" evidence="8">
    <location>
        <begin position="28"/>
        <end position="49"/>
    </location>
</feature>
<evidence type="ECO:0000313" key="11">
    <source>
        <dbReference type="Proteomes" id="UP000571817"/>
    </source>
</evidence>
<feature type="transmembrane region" description="Helical" evidence="8">
    <location>
        <begin position="114"/>
        <end position="138"/>
    </location>
</feature>
<keyword evidence="6 8" id="KW-1133">Transmembrane helix</keyword>
<dbReference type="RefSeq" id="WP_246306398.1">
    <property type="nucleotide sequence ID" value="NZ_JACCFW010000003.1"/>
</dbReference>
<dbReference type="GO" id="GO:0055085">
    <property type="term" value="P:transmembrane transport"/>
    <property type="evidence" value="ECO:0007669"/>
    <property type="project" value="InterPro"/>
</dbReference>
<dbReference type="Proteomes" id="UP000571817">
    <property type="component" value="Unassembled WGS sequence"/>
</dbReference>
<keyword evidence="4" id="KW-1003">Cell membrane</keyword>
<evidence type="ECO:0000256" key="1">
    <source>
        <dbReference type="ARBA" id="ARBA00004651"/>
    </source>
</evidence>